<organism evidence="1 2">
    <name type="scientific">Neonectria magnoliae</name>
    <dbReference type="NCBI Taxonomy" id="2732573"/>
    <lineage>
        <taxon>Eukaryota</taxon>
        <taxon>Fungi</taxon>
        <taxon>Dikarya</taxon>
        <taxon>Ascomycota</taxon>
        <taxon>Pezizomycotina</taxon>
        <taxon>Sordariomycetes</taxon>
        <taxon>Hypocreomycetidae</taxon>
        <taxon>Hypocreales</taxon>
        <taxon>Nectriaceae</taxon>
        <taxon>Neonectria</taxon>
    </lineage>
</organism>
<sequence>MCTEWLIYWRCRRCSEIITSKSWVDKCDEKHNTDEQCDPLHTEGGTRKNVTCDKSANPSPPTRPGMCNRASVWSECTTCRIIRFVEYRYEQCRASLRRGTWCQTLGSYCEVFDLDAADCAECYIAALEEEEARDDRRA</sequence>
<accession>A0ABR1H401</accession>
<reference evidence="1 2" key="1">
    <citation type="journal article" date="2025" name="Microbiol. Resour. Announc.">
        <title>Draft genome sequences for Neonectria magnoliae and Neonectria punicea, canker pathogens of Liriodendron tulipifera and Acer saccharum in West Virginia.</title>
        <authorList>
            <person name="Petronek H.M."/>
            <person name="Kasson M.T."/>
            <person name="Metheny A.M."/>
            <person name="Stauder C.M."/>
            <person name="Lovett B."/>
            <person name="Lynch S.C."/>
            <person name="Garnas J.R."/>
            <person name="Kasson L.R."/>
            <person name="Stajich J.E."/>
        </authorList>
    </citation>
    <scope>NUCLEOTIDE SEQUENCE [LARGE SCALE GENOMIC DNA]</scope>
    <source>
        <strain evidence="1 2">NRRL 64651</strain>
    </source>
</reference>
<keyword evidence="2" id="KW-1185">Reference proteome</keyword>
<proteinExistence type="predicted"/>
<comment type="caution">
    <text evidence="1">The sequence shown here is derived from an EMBL/GenBank/DDBJ whole genome shotgun (WGS) entry which is preliminary data.</text>
</comment>
<name>A0ABR1H401_9HYPO</name>
<evidence type="ECO:0000313" key="1">
    <source>
        <dbReference type="EMBL" id="KAK7415791.1"/>
    </source>
</evidence>
<gene>
    <name evidence="1" type="ORF">QQZ08_012231</name>
</gene>
<dbReference type="EMBL" id="JAZAVK010000229">
    <property type="protein sequence ID" value="KAK7415791.1"/>
    <property type="molecule type" value="Genomic_DNA"/>
</dbReference>
<evidence type="ECO:0000313" key="2">
    <source>
        <dbReference type="Proteomes" id="UP001498421"/>
    </source>
</evidence>
<protein>
    <submittedName>
        <fullName evidence="1">Uncharacterized protein</fullName>
    </submittedName>
</protein>
<dbReference type="Proteomes" id="UP001498421">
    <property type="component" value="Unassembled WGS sequence"/>
</dbReference>